<organism evidence="1">
    <name type="scientific">Cyanobacterium aponinum AL20115</name>
    <dbReference type="NCBI Taxonomy" id="3090662"/>
    <lineage>
        <taxon>Bacteria</taxon>
        <taxon>Bacillati</taxon>
        <taxon>Cyanobacteriota</taxon>
        <taxon>Cyanophyceae</taxon>
        <taxon>Oscillatoriophycideae</taxon>
        <taxon>Chroococcales</taxon>
        <taxon>Geminocystaceae</taxon>
        <taxon>Cyanobacterium</taxon>
    </lineage>
</organism>
<evidence type="ECO:0000313" key="1">
    <source>
        <dbReference type="EMBL" id="WPF86979.1"/>
    </source>
</evidence>
<dbReference type="RefSeq" id="WP_320000800.1">
    <property type="nucleotide sequence ID" value="NZ_CP138348.1"/>
</dbReference>
<name>A0AAF1C5F9_9CHRO</name>
<sequence>MIDQEYIYQLIYRKEWRELLDFVYQYSKISTSDELIVNAVKIFEDELFRELHKGSETKDFQDILEKLFLLDKGRAYKLSEGRSSRVIVELVKLYNAQGLKKKAYEYAKYNPSDEICAEVINLYEKTLPKVVEHSQSHKIRVTKNRNKPNVNYVRSLFRSNQEIEFFMVVREIYQMYVVYPNVALSCVIDFNKIKDNLAQEERDFFFKGIIDCVVFDQHQNYIPVKFFELDSHYHDSFEQQKKDNYKDHILSLAGQKLYRIRKSSNEQGRQEFMKLIRELSIMDS</sequence>
<dbReference type="AlphaFoldDB" id="A0AAF1C5F9"/>
<accession>A0AAF1C5F9</accession>
<dbReference type="EMBL" id="CP138348">
    <property type="protein sequence ID" value="WPF86979.1"/>
    <property type="molecule type" value="Genomic_DNA"/>
</dbReference>
<proteinExistence type="predicted"/>
<protein>
    <recommendedName>
        <fullName evidence="2">DUF2726 domain-containing protein</fullName>
    </recommendedName>
</protein>
<reference evidence="1" key="1">
    <citation type="submission" date="2023-11" db="EMBL/GenBank/DDBJ databases">
        <title>Genome sequence of Cyanobacterium aponinum BCRC AL20115.</title>
        <authorList>
            <person name="Chang H.-Y."/>
            <person name="Lin K.-M."/>
            <person name="Hsueh H.-T."/>
            <person name="Chu H.-A."/>
            <person name="Kuo C.-H."/>
        </authorList>
    </citation>
    <scope>NUCLEOTIDE SEQUENCE</scope>
    <source>
        <strain evidence="1">AL20115</strain>
    </source>
</reference>
<evidence type="ECO:0008006" key="2">
    <source>
        <dbReference type="Google" id="ProtNLM"/>
    </source>
</evidence>
<gene>
    <name evidence="1" type="ORF">SAY89_09125</name>
</gene>